<dbReference type="Proteomes" id="UP000542405">
    <property type="component" value="Unassembled WGS sequence"/>
</dbReference>
<proteinExistence type="predicted"/>
<evidence type="ECO:0000313" key="3">
    <source>
        <dbReference type="Proteomes" id="UP000542405"/>
    </source>
</evidence>
<comment type="caution">
    <text evidence="2">The sequence shown here is derived from an EMBL/GenBank/DDBJ whole genome shotgun (WGS) entry which is preliminary data.</text>
</comment>
<feature type="region of interest" description="Disordered" evidence="1">
    <location>
        <begin position="1"/>
        <end position="20"/>
    </location>
</feature>
<organism evidence="2 3">
    <name type="scientific">Achromobacter ruhlandii</name>
    <dbReference type="NCBI Taxonomy" id="72557"/>
    <lineage>
        <taxon>Bacteria</taxon>
        <taxon>Pseudomonadati</taxon>
        <taxon>Pseudomonadota</taxon>
        <taxon>Betaproteobacteria</taxon>
        <taxon>Burkholderiales</taxon>
        <taxon>Alcaligenaceae</taxon>
        <taxon>Achromobacter</taxon>
    </lineage>
</organism>
<feature type="non-terminal residue" evidence="2">
    <location>
        <position position="59"/>
    </location>
</feature>
<gene>
    <name evidence="2" type="ORF">HGQ98_21260</name>
</gene>
<dbReference type="EMBL" id="JABBZE010000313">
    <property type="protein sequence ID" value="NMU92171.1"/>
    <property type="molecule type" value="Genomic_DNA"/>
</dbReference>
<dbReference type="AlphaFoldDB" id="A0A848NNQ6"/>
<name>A0A848NNQ6_9BURK</name>
<sequence>MGAGGGRGPGRRGRGRALKGAEAAGDIDRVNALKGRVFLDGPLAAEGRVGGALREQFLD</sequence>
<evidence type="ECO:0000313" key="2">
    <source>
        <dbReference type="EMBL" id="NMU92171.1"/>
    </source>
</evidence>
<evidence type="ECO:0000256" key="1">
    <source>
        <dbReference type="SAM" id="MobiDB-lite"/>
    </source>
</evidence>
<reference evidence="2 3" key="1">
    <citation type="submission" date="2020-04" db="EMBL/GenBank/DDBJ databases">
        <title>Achromobacter ruhlandii genome sequencing and assembly.</title>
        <authorList>
            <person name="Martins R.C.R."/>
            <person name="Perdigao-Neto L.V."/>
            <person name="Levin A.S.S."/>
            <person name="Costa S.F."/>
        </authorList>
    </citation>
    <scope>NUCLEOTIDE SEQUENCE [LARGE SCALE GENOMIC DNA]</scope>
    <source>
        <strain evidence="2 3">9035ralo</strain>
    </source>
</reference>
<protein>
    <submittedName>
        <fullName evidence="2">Uncharacterized protein</fullName>
    </submittedName>
</protein>
<accession>A0A848NNQ6</accession>